<proteinExistence type="inferred from homology"/>
<keyword evidence="15" id="KW-1185">Reference proteome</keyword>
<accession>A0A0N0XG81</accession>
<keyword evidence="8 14" id="KW-0560">Oxidoreductase</keyword>
<comment type="subcellular location">
    <subcellularLocation>
        <location evidence="1">Cell inner membrane</location>
        <topology evidence="1">Multi-pass membrane protein</topology>
    </subcellularLocation>
</comment>
<dbReference type="EMBL" id="LAQT01000035">
    <property type="protein sequence ID" value="KPC49815.1"/>
    <property type="molecule type" value="Genomic_DNA"/>
</dbReference>
<evidence type="ECO:0000256" key="11">
    <source>
        <dbReference type="ARBA" id="ARBA00023136"/>
    </source>
</evidence>
<dbReference type="PANTHER" id="PTHR38674:SF1">
    <property type="entry name" value="ALKANE 1-MONOOXYGENASE 1"/>
    <property type="match status" value="1"/>
</dbReference>
<evidence type="ECO:0000313" key="14">
    <source>
        <dbReference type="EMBL" id="KPC49815.1"/>
    </source>
</evidence>
<feature type="domain" description="Fatty acid desaturase" evidence="13">
    <location>
        <begin position="94"/>
        <end position="314"/>
    </location>
</feature>
<dbReference type="GO" id="GO:0004497">
    <property type="term" value="F:monooxygenase activity"/>
    <property type="evidence" value="ECO:0007669"/>
    <property type="project" value="UniProtKB-KW"/>
</dbReference>
<keyword evidence="7 12" id="KW-1133">Transmembrane helix</keyword>
<sequence length="351" mass="39296">MTTRPISVLYMLSWLLPLLALFGMLAGGIASFSLPLFAFVLLPLGDWLVGRAPRLPHHVESSGSQYILEAFVPLCVGVLVIGVLSARHWTALEWVGNTLALGIQAGVGLAASHELGHSPGWLQRKLSRLLVWTSCYGHYHVEHLHGHHVWLGTPHDPCTARRGQTFYRFWRQAVTGSFRCAWQHESQRLMKLRLPDWHWRNEVLLGVTISVGLLAAAYYFAGLAGAMTFIVQAVVGFSLLEAVQYIEHYGLMRAQRADGGFERATAAHSWSSNFRLSNYLMFELQRHADHHVRPGAPFATLGDQAESPMLPGSYPMMILLALVPVAWFRVMHPRLDRHYHNVSTQRGVLSA</sequence>
<evidence type="ECO:0000256" key="4">
    <source>
        <dbReference type="ARBA" id="ARBA00022519"/>
    </source>
</evidence>
<evidence type="ECO:0000256" key="10">
    <source>
        <dbReference type="ARBA" id="ARBA00023033"/>
    </source>
</evidence>
<evidence type="ECO:0000256" key="5">
    <source>
        <dbReference type="ARBA" id="ARBA00022692"/>
    </source>
</evidence>
<evidence type="ECO:0000256" key="3">
    <source>
        <dbReference type="ARBA" id="ARBA00022475"/>
    </source>
</evidence>
<dbReference type="CDD" id="cd03512">
    <property type="entry name" value="Alkane-hydroxylase"/>
    <property type="match status" value="1"/>
</dbReference>
<keyword evidence="11 12" id="KW-0472">Membrane</keyword>
<keyword evidence="6" id="KW-0479">Metal-binding</keyword>
<name>A0A0N0XG81_9NEIS</name>
<organism evidence="14 15">
    <name type="scientific">Amantichitinum ursilacus</name>
    <dbReference type="NCBI Taxonomy" id="857265"/>
    <lineage>
        <taxon>Bacteria</taxon>
        <taxon>Pseudomonadati</taxon>
        <taxon>Pseudomonadota</taxon>
        <taxon>Betaproteobacteria</taxon>
        <taxon>Neisseriales</taxon>
        <taxon>Chitinibacteraceae</taxon>
        <taxon>Amantichitinum</taxon>
    </lineage>
</organism>
<feature type="transmembrane region" description="Helical" evidence="12">
    <location>
        <begin position="203"/>
        <end position="221"/>
    </location>
</feature>
<evidence type="ECO:0000256" key="12">
    <source>
        <dbReference type="SAM" id="Phobius"/>
    </source>
</evidence>
<keyword evidence="3" id="KW-1003">Cell membrane</keyword>
<keyword evidence="10 14" id="KW-0503">Monooxygenase</keyword>
<dbReference type="Pfam" id="PF00487">
    <property type="entry name" value="FA_desaturase"/>
    <property type="match status" value="1"/>
</dbReference>
<dbReference type="GO" id="GO:0006629">
    <property type="term" value="P:lipid metabolic process"/>
    <property type="evidence" value="ECO:0007669"/>
    <property type="project" value="InterPro"/>
</dbReference>
<evidence type="ECO:0000256" key="8">
    <source>
        <dbReference type="ARBA" id="ARBA00023002"/>
    </source>
</evidence>
<dbReference type="OrthoDB" id="4759734at2"/>
<keyword evidence="5 12" id="KW-0812">Transmembrane</keyword>
<comment type="caution">
    <text evidence="14">The sequence shown here is derived from an EMBL/GenBank/DDBJ whole genome shotgun (WGS) entry which is preliminary data.</text>
</comment>
<evidence type="ECO:0000259" key="13">
    <source>
        <dbReference type="Pfam" id="PF00487"/>
    </source>
</evidence>
<dbReference type="InterPro" id="IPR005804">
    <property type="entry name" value="FA_desaturase_dom"/>
</dbReference>
<feature type="transmembrane region" description="Helical" evidence="12">
    <location>
        <begin position="65"/>
        <end position="84"/>
    </location>
</feature>
<evidence type="ECO:0000313" key="15">
    <source>
        <dbReference type="Proteomes" id="UP000037939"/>
    </source>
</evidence>
<dbReference type="EC" id="1.14.15.3" evidence="14"/>
<keyword evidence="9" id="KW-0408">Iron</keyword>
<evidence type="ECO:0000256" key="6">
    <source>
        <dbReference type="ARBA" id="ARBA00022723"/>
    </source>
</evidence>
<dbReference type="InterPro" id="IPR033885">
    <property type="entry name" value="AlkB/XylM"/>
</dbReference>
<feature type="transmembrane region" description="Helical" evidence="12">
    <location>
        <begin position="314"/>
        <end position="331"/>
    </location>
</feature>
<evidence type="ECO:0000256" key="1">
    <source>
        <dbReference type="ARBA" id="ARBA00004429"/>
    </source>
</evidence>
<dbReference type="RefSeq" id="WP_152969306.1">
    <property type="nucleotide sequence ID" value="NZ_LAQT01000035.1"/>
</dbReference>
<dbReference type="AlphaFoldDB" id="A0A0N0XG81"/>
<protein>
    <submittedName>
        <fullName evidence="14">Alkane 1-monooxygenase 2</fullName>
        <ecNumber evidence="14">1.14.15.3</ecNumber>
    </submittedName>
</protein>
<keyword evidence="4" id="KW-0997">Cell inner membrane</keyword>
<evidence type="ECO:0000256" key="7">
    <source>
        <dbReference type="ARBA" id="ARBA00022989"/>
    </source>
</evidence>
<dbReference type="GO" id="GO:0005886">
    <property type="term" value="C:plasma membrane"/>
    <property type="evidence" value="ECO:0007669"/>
    <property type="project" value="UniProtKB-SubCell"/>
</dbReference>
<evidence type="ECO:0000256" key="9">
    <source>
        <dbReference type="ARBA" id="ARBA00023004"/>
    </source>
</evidence>
<dbReference type="STRING" id="857265.WG78_19415"/>
<dbReference type="PANTHER" id="PTHR38674">
    <property type="entry name" value="ALKANE 1-MONOOXYGENASE 1"/>
    <property type="match status" value="1"/>
</dbReference>
<comment type="similarity">
    <text evidence="2">Belongs to the fatty acid desaturase type 1 family. AlkB subfamily.</text>
</comment>
<evidence type="ECO:0000256" key="2">
    <source>
        <dbReference type="ARBA" id="ARBA00010823"/>
    </source>
</evidence>
<gene>
    <name evidence="14" type="primary">alkB2</name>
    <name evidence="14" type="ORF">WG78_19415</name>
</gene>
<dbReference type="PATRIC" id="fig|857265.3.peg.3979"/>
<dbReference type="Proteomes" id="UP000037939">
    <property type="component" value="Unassembled WGS sequence"/>
</dbReference>
<feature type="transmembrane region" description="Helical" evidence="12">
    <location>
        <begin position="12"/>
        <end position="45"/>
    </location>
</feature>
<dbReference type="GO" id="GO:0046872">
    <property type="term" value="F:metal ion binding"/>
    <property type="evidence" value="ECO:0007669"/>
    <property type="project" value="UniProtKB-KW"/>
</dbReference>
<reference evidence="14 15" key="1">
    <citation type="submission" date="2015-07" db="EMBL/GenBank/DDBJ databases">
        <title>Draft genome sequence of the Amantichitinum ursilacus IGB-41, a new chitin-degrading bacterium.</title>
        <authorList>
            <person name="Kirstahler P."/>
            <person name="Guenther M."/>
            <person name="Grumaz C."/>
            <person name="Rupp S."/>
            <person name="Zibek S."/>
            <person name="Sohn K."/>
        </authorList>
    </citation>
    <scope>NUCLEOTIDE SEQUENCE [LARGE SCALE GENOMIC DNA]</scope>
    <source>
        <strain evidence="14 15">IGB-41</strain>
    </source>
</reference>